<gene>
    <name evidence="2" type="ORF">F511_19001</name>
</gene>
<reference evidence="2 3" key="1">
    <citation type="journal article" date="2015" name="Proc. Natl. Acad. Sci. U.S.A.">
        <title>The resurrection genome of Boea hygrometrica: A blueprint for survival of dehydration.</title>
        <authorList>
            <person name="Xiao L."/>
            <person name="Yang G."/>
            <person name="Zhang L."/>
            <person name="Yang X."/>
            <person name="Zhao S."/>
            <person name="Ji Z."/>
            <person name="Zhou Q."/>
            <person name="Hu M."/>
            <person name="Wang Y."/>
            <person name="Chen M."/>
            <person name="Xu Y."/>
            <person name="Jin H."/>
            <person name="Xiao X."/>
            <person name="Hu G."/>
            <person name="Bao F."/>
            <person name="Hu Y."/>
            <person name="Wan P."/>
            <person name="Li L."/>
            <person name="Deng X."/>
            <person name="Kuang T."/>
            <person name="Xiang C."/>
            <person name="Zhu J.K."/>
            <person name="Oliver M.J."/>
            <person name="He Y."/>
        </authorList>
    </citation>
    <scope>NUCLEOTIDE SEQUENCE [LARGE SCALE GENOMIC DNA]</scope>
    <source>
        <strain evidence="3">cv. XS01</strain>
    </source>
</reference>
<dbReference type="PANTHER" id="PTHR34676">
    <property type="entry name" value="DUF4219 DOMAIN-CONTAINING PROTEIN-RELATED"/>
    <property type="match status" value="1"/>
</dbReference>
<protein>
    <submittedName>
        <fullName evidence="2">Uncharacterized protein</fullName>
    </submittedName>
</protein>
<evidence type="ECO:0000256" key="1">
    <source>
        <dbReference type="SAM" id="MobiDB-lite"/>
    </source>
</evidence>
<evidence type="ECO:0000313" key="3">
    <source>
        <dbReference type="Proteomes" id="UP000250235"/>
    </source>
</evidence>
<feature type="region of interest" description="Disordered" evidence="1">
    <location>
        <begin position="97"/>
        <end position="125"/>
    </location>
</feature>
<dbReference type="OrthoDB" id="97058at2759"/>
<dbReference type="AlphaFoldDB" id="A0A2Z7D9H9"/>
<organism evidence="2 3">
    <name type="scientific">Dorcoceras hygrometricum</name>
    <dbReference type="NCBI Taxonomy" id="472368"/>
    <lineage>
        <taxon>Eukaryota</taxon>
        <taxon>Viridiplantae</taxon>
        <taxon>Streptophyta</taxon>
        <taxon>Embryophyta</taxon>
        <taxon>Tracheophyta</taxon>
        <taxon>Spermatophyta</taxon>
        <taxon>Magnoliopsida</taxon>
        <taxon>eudicotyledons</taxon>
        <taxon>Gunneridae</taxon>
        <taxon>Pentapetalae</taxon>
        <taxon>asterids</taxon>
        <taxon>lamiids</taxon>
        <taxon>Lamiales</taxon>
        <taxon>Gesneriaceae</taxon>
        <taxon>Didymocarpoideae</taxon>
        <taxon>Trichosporeae</taxon>
        <taxon>Loxocarpinae</taxon>
        <taxon>Dorcoceras</taxon>
    </lineage>
</organism>
<accession>A0A2Z7D9H9</accession>
<proteinExistence type="predicted"/>
<keyword evidence="3" id="KW-1185">Reference proteome</keyword>
<dbReference type="Pfam" id="PF14223">
    <property type="entry name" value="Retrotran_gag_2"/>
    <property type="match status" value="1"/>
</dbReference>
<sequence>MLSKIMTCMTAKDIWEKLTRLCEGNEQTKENKLSVATQTFDTIMMKHGETMAEFNERFNNIVIKLEAFGKEYTNRVVTLKMMKVLLTEWDVETNRFSAGRGDGPAGGAPGGFSAGRGDGPAGGAPGDVKTMAMRESKDLNKLELHELFVDLNVCKVLKQLDPRCVVMIWVEPC</sequence>
<feature type="compositionally biased region" description="Gly residues" evidence="1">
    <location>
        <begin position="100"/>
        <end position="125"/>
    </location>
</feature>
<evidence type="ECO:0000313" key="2">
    <source>
        <dbReference type="EMBL" id="KZV55713.1"/>
    </source>
</evidence>
<dbReference type="PANTHER" id="PTHR34676:SF8">
    <property type="entry name" value="TRANSMEMBRANE PROTEIN"/>
    <property type="match status" value="1"/>
</dbReference>
<dbReference type="Proteomes" id="UP000250235">
    <property type="component" value="Unassembled WGS sequence"/>
</dbReference>
<dbReference type="EMBL" id="KQ988462">
    <property type="protein sequence ID" value="KZV55713.1"/>
    <property type="molecule type" value="Genomic_DNA"/>
</dbReference>
<name>A0A2Z7D9H9_9LAMI</name>